<sequence length="374" mass="38873">MAVLAGVFLDREAACGLPALAGDANRGPKSFSAQNPFRSRAPVSATLDVLTIGNAIVDVIARADEAFLAAQGMPKGSMTLIDEAKAEAIYAAMGAGTEISGGSAANTAVGAATLGARTAFIGKVREDKLGQSFAHDIRAAKVAYATPLASDGPTTARCLILVTPDGERTMNTYLGAAQNLTTADLDAELVKGAAITYLEGYLWDPPPAKEAFLAAAGIAHGAGREVALTLSDSFCVDRYRAEFLELMRKNVVDLVFCNEAELKSLYETADVDSALIQLRRDVASAVVTRSERGALFVAKDAVVTAPAYPVDRVVDTTGAGDLFAAGFLAGRTRGLDPATSLRLGALSASEVISHVGARPERNLLDLARETGLLA</sequence>
<dbReference type="GO" id="GO:0016301">
    <property type="term" value="F:kinase activity"/>
    <property type="evidence" value="ECO:0007669"/>
    <property type="project" value="UniProtKB-KW"/>
</dbReference>
<reference evidence="5" key="2">
    <citation type="submission" date="2020-09" db="EMBL/GenBank/DDBJ databases">
        <authorList>
            <person name="Sun Q."/>
            <person name="Sedlacek I."/>
        </authorList>
    </citation>
    <scope>NUCLEOTIDE SEQUENCE</scope>
    <source>
        <strain evidence="5">CCM 7897</strain>
    </source>
</reference>
<dbReference type="EMBL" id="BMCT01000011">
    <property type="protein sequence ID" value="GGF86429.1"/>
    <property type="molecule type" value="Genomic_DNA"/>
</dbReference>
<dbReference type="InterPro" id="IPR002173">
    <property type="entry name" value="Carboh/pur_kinase_PfkB_CS"/>
</dbReference>
<dbReference type="PROSITE" id="PS00584">
    <property type="entry name" value="PFKB_KINASES_2"/>
    <property type="match status" value="1"/>
</dbReference>
<protein>
    <submittedName>
        <fullName evidence="5">Adenosine kinase</fullName>
    </submittedName>
</protein>
<keyword evidence="2" id="KW-0808">Transferase</keyword>
<feature type="domain" description="Carbohydrate kinase PfkB" evidence="4">
    <location>
        <begin position="95"/>
        <end position="358"/>
    </location>
</feature>
<dbReference type="SUPFAM" id="SSF53613">
    <property type="entry name" value="Ribokinase-like"/>
    <property type="match status" value="1"/>
</dbReference>
<dbReference type="Proteomes" id="UP000606044">
    <property type="component" value="Unassembled WGS sequence"/>
</dbReference>
<dbReference type="AlphaFoldDB" id="A0A917FI32"/>
<dbReference type="CDD" id="cd01168">
    <property type="entry name" value="adenosine_kinase"/>
    <property type="match status" value="1"/>
</dbReference>
<evidence type="ECO:0000313" key="5">
    <source>
        <dbReference type="EMBL" id="GGF86429.1"/>
    </source>
</evidence>
<evidence type="ECO:0000313" key="6">
    <source>
        <dbReference type="Proteomes" id="UP000606044"/>
    </source>
</evidence>
<dbReference type="PANTHER" id="PTHR43320">
    <property type="entry name" value="SUGAR KINASE"/>
    <property type="match status" value="1"/>
</dbReference>
<dbReference type="PANTHER" id="PTHR43320:SF3">
    <property type="entry name" value="CARBOHYDRATE KINASE PFKB DOMAIN-CONTAINING PROTEIN"/>
    <property type="match status" value="1"/>
</dbReference>
<dbReference type="InterPro" id="IPR011611">
    <property type="entry name" value="PfkB_dom"/>
</dbReference>
<comment type="caution">
    <text evidence="5">The sequence shown here is derived from an EMBL/GenBank/DDBJ whole genome shotgun (WGS) entry which is preliminary data.</text>
</comment>
<gene>
    <name evidence="5" type="ORF">GCM10007301_52860</name>
</gene>
<evidence type="ECO:0000256" key="3">
    <source>
        <dbReference type="ARBA" id="ARBA00022777"/>
    </source>
</evidence>
<reference evidence="5" key="1">
    <citation type="journal article" date="2014" name="Int. J. Syst. Evol. Microbiol.">
        <title>Complete genome sequence of Corynebacterium casei LMG S-19264T (=DSM 44701T), isolated from a smear-ripened cheese.</title>
        <authorList>
            <consortium name="US DOE Joint Genome Institute (JGI-PGF)"/>
            <person name="Walter F."/>
            <person name="Albersmeier A."/>
            <person name="Kalinowski J."/>
            <person name="Ruckert C."/>
        </authorList>
    </citation>
    <scope>NUCLEOTIDE SEQUENCE</scope>
    <source>
        <strain evidence="5">CCM 7897</strain>
    </source>
</reference>
<dbReference type="Pfam" id="PF00294">
    <property type="entry name" value="PfkB"/>
    <property type="match status" value="1"/>
</dbReference>
<name>A0A917FI32_9HYPH</name>
<accession>A0A917FI32</accession>
<dbReference type="Gene3D" id="3.40.1190.20">
    <property type="match status" value="1"/>
</dbReference>
<dbReference type="InterPro" id="IPR029056">
    <property type="entry name" value="Ribokinase-like"/>
</dbReference>
<keyword evidence="3 5" id="KW-0418">Kinase</keyword>
<evidence type="ECO:0000256" key="2">
    <source>
        <dbReference type="ARBA" id="ARBA00022679"/>
    </source>
</evidence>
<keyword evidence="6" id="KW-1185">Reference proteome</keyword>
<comment type="similarity">
    <text evidence="1">Belongs to the carbohydrate kinase PfkB family.</text>
</comment>
<organism evidence="5 6">
    <name type="scientific">Azorhizobium oxalatiphilum</name>
    <dbReference type="NCBI Taxonomy" id="980631"/>
    <lineage>
        <taxon>Bacteria</taxon>
        <taxon>Pseudomonadati</taxon>
        <taxon>Pseudomonadota</taxon>
        <taxon>Alphaproteobacteria</taxon>
        <taxon>Hyphomicrobiales</taxon>
        <taxon>Xanthobacteraceae</taxon>
        <taxon>Azorhizobium</taxon>
    </lineage>
</organism>
<evidence type="ECO:0000259" key="4">
    <source>
        <dbReference type="Pfam" id="PF00294"/>
    </source>
</evidence>
<dbReference type="InterPro" id="IPR052700">
    <property type="entry name" value="Carb_kinase_PfkB-like"/>
</dbReference>
<evidence type="ECO:0000256" key="1">
    <source>
        <dbReference type="ARBA" id="ARBA00010688"/>
    </source>
</evidence>
<proteinExistence type="inferred from homology"/>